<comment type="function">
    <text evidence="13">Flavin transferase that catalyzes the transfer of the FMN moiety of FAD and its covalent binding to the hydroxyl group of a threonine residue in a target flavoprotein.</text>
</comment>
<comment type="caution">
    <text evidence="14">The sequence shown here is derived from an EMBL/GenBank/DDBJ whole genome shotgun (WGS) entry which is preliminary data.</text>
</comment>
<keyword evidence="13" id="KW-0732">Signal</keyword>
<evidence type="ECO:0000256" key="5">
    <source>
        <dbReference type="ARBA" id="ARBA00022630"/>
    </source>
</evidence>
<evidence type="ECO:0000256" key="8">
    <source>
        <dbReference type="ARBA" id="ARBA00022827"/>
    </source>
</evidence>
<dbReference type="RefSeq" id="WP_350402691.1">
    <property type="nucleotide sequence ID" value="NZ_JBELOE010000265.1"/>
</dbReference>
<dbReference type="PROSITE" id="PS51257">
    <property type="entry name" value="PROKAR_LIPOPROTEIN"/>
    <property type="match status" value="1"/>
</dbReference>
<dbReference type="PANTHER" id="PTHR30040:SF2">
    <property type="entry name" value="FAD:PROTEIN FMN TRANSFERASE"/>
    <property type="match status" value="1"/>
</dbReference>
<evidence type="ECO:0000256" key="12">
    <source>
        <dbReference type="PIRNR" id="PIRNR006268"/>
    </source>
</evidence>
<keyword evidence="9 12" id="KW-0460">Magnesium</keyword>
<feature type="signal peptide" evidence="13">
    <location>
        <begin position="1"/>
        <end position="24"/>
    </location>
</feature>
<dbReference type="PIRSF" id="PIRSF006268">
    <property type="entry name" value="ApbE"/>
    <property type="match status" value="1"/>
</dbReference>
<dbReference type="EMBL" id="JBELOE010000265">
    <property type="protein sequence ID" value="MER2493611.1"/>
    <property type="molecule type" value="Genomic_DNA"/>
</dbReference>
<evidence type="ECO:0000256" key="6">
    <source>
        <dbReference type="ARBA" id="ARBA00022679"/>
    </source>
</evidence>
<keyword evidence="5 12" id="KW-0285">Flavoprotein</keyword>
<dbReference type="InterPro" id="IPR003374">
    <property type="entry name" value="ApbE-like_sf"/>
</dbReference>
<name>A0ABV1RKZ7_9ALTE</name>
<dbReference type="GO" id="GO:0016740">
    <property type="term" value="F:transferase activity"/>
    <property type="evidence" value="ECO:0007669"/>
    <property type="project" value="UniProtKB-KW"/>
</dbReference>
<keyword evidence="8 12" id="KW-0274">FAD</keyword>
<reference evidence="14 15" key="1">
    <citation type="submission" date="2024-06" db="EMBL/GenBank/DDBJ databases">
        <authorList>
            <person name="Chen R.Y."/>
        </authorList>
    </citation>
    <scope>NUCLEOTIDE SEQUENCE [LARGE SCALE GENOMIC DNA]</scope>
    <source>
        <strain evidence="14 15">D2</strain>
    </source>
</reference>
<evidence type="ECO:0000313" key="14">
    <source>
        <dbReference type="EMBL" id="MER2493611.1"/>
    </source>
</evidence>
<dbReference type="Proteomes" id="UP001467690">
    <property type="component" value="Unassembled WGS sequence"/>
</dbReference>
<evidence type="ECO:0000256" key="13">
    <source>
        <dbReference type="RuleBase" id="RU363002"/>
    </source>
</evidence>
<keyword evidence="13" id="KW-0997">Cell inner membrane</keyword>
<comment type="similarity">
    <text evidence="2 12 13">Belongs to the ApbE family.</text>
</comment>
<organism evidence="14 15">
    <name type="scientific">Catenovulum sediminis</name>
    <dbReference type="NCBI Taxonomy" id="1740262"/>
    <lineage>
        <taxon>Bacteria</taxon>
        <taxon>Pseudomonadati</taxon>
        <taxon>Pseudomonadota</taxon>
        <taxon>Gammaproteobacteria</taxon>
        <taxon>Alteromonadales</taxon>
        <taxon>Alteromonadaceae</taxon>
        <taxon>Catenovulum</taxon>
    </lineage>
</organism>
<evidence type="ECO:0000256" key="4">
    <source>
        <dbReference type="ARBA" id="ARBA00016337"/>
    </source>
</evidence>
<evidence type="ECO:0000256" key="3">
    <source>
        <dbReference type="ARBA" id="ARBA00011955"/>
    </source>
</evidence>
<keyword evidence="13" id="KW-1003">Cell membrane</keyword>
<comment type="catalytic activity">
    <reaction evidence="11 12 13">
        <text>L-threonyl-[protein] + FAD = FMN-L-threonyl-[protein] + AMP + H(+)</text>
        <dbReference type="Rhea" id="RHEA:36847"/>
        <dbReference type="Rhea" id="RHEA-COMP:11060"/>
        <dbReference type="Rhea" id="RHEA-COMP:11061"/>
        <dbReference type="ChEBI" id="CHEBI:15378"/>
        <dbReference type="ChEBI" id="CHEBI:30013"/>
        <dbReference type="ChEBI" id="CHEBI:57692"/>
        <dbReference type="ChEBI" id="CHEBI:74257"/>
        <dbReference type="ChEBI" id="CHEBI:456215"/>
        <dbReference type="EC" id="2.7.1.180"/>
    </reaction>
</comment>
<evidence type="ECO:0000256" key="2">
    <source>
        <dbReference type="ARBA" id="ARBA00008282"/>
    </source>
</evidence>
<keyword evidence="15" id="KW-1185">Reference proteome</keyword>
<keyword evidence="13" id="KW-0472">Membrane</keyword>
<sequence length="340" mass="37606">MKHIYSIWLALLGLAFFVSCSQQNNDEVDTVLLQGKTMGTSYQVKFVAKKSIIEQHNFYREVEKVLKDVNDKMSTYQKDSELSRFNQYQGTDGFVVSADTASVVKTALALGKLTEGALDVTVGPLVNLWGFGPNARPENIPSAEKLSEIRNTIGLDKLRVSDSQLFKSNANLYVDLSAIAKGFGVDKIAALLEQTGVDAYMVEIGGEMRLKGKKQEGSDWLIAIEKPVSIERAVQQVIAPGDNALATSGDYRNYYERDGIRYSHTIDPITGKPISHKLVSVSVIADTCMQADALATALNVMGPEKALSFARQQRLAVYLVIKSESGFDVQYTEYFEPYMR</sequence>
<protein>
    <recommendedName>
        <fullName evidence="4 12">FAD:protein FMN transferase</fullName>
        <ecNumber evidence="3 12">2.7.1.180</ecNumber>
    </recommendedName>
    <alternativeName>
        <fullName evidence="10 12">Flavin transferase</fullName>
    </alternativeName>
</protein>
<gene>
    <name evidence="14" type="ORF">ABS311_17165</name>
</gene>
<evidence type="ECO:0000256" key="10">
    <source>
        <dbReference type="ARBA" id="ARBA00031306"/>
    </source>
</evidence>
<accession>A0ABV1RKZ7</accession>
<keyword evidence="13" id="KW-0449">Lipoprotein</keyword>
<dbReference type="EC" id="2.7.1.180" evidence="3 12"/>
<proteinExistence type="inferred from homology"/>
<keyword evidence="6 12" id="KW-0808">Transferase</keyword>
<dbReference type="SUPFAM" id="SSF143631">
    <property type="entry name" value="ApbE-like"/>
    <property type="match status" value="1"/>
</dbReference>
<comment type="subcellular location">
    <subcellularLocation>
        <location evidence="13">Cell inner membrane</location>
        <topology evidence="13">Lipid-anchor</topology>
        <orientation evidence="13">Periplasmic side</orientation>
    </subcellularLocation>
</comment>
<evidence type="ECO:0000256" key="7">
    <source>
        <dbReference type="ARBA" id="ARBA00022723"/>
    </source>
</evidence>
<keyword evidence="7 12" id="KW-0479">Metal-binding</keyword>
<feature type="chain" id="PRO_5045001965" description="FAD:protein FMN transferase" evidence="13">
    <location>
        <begin position="25"/>
        <end position="340"/>
    </location>
</feature>
<evidence type="ECO:0000313" key="15">
    <source>
        <dbReference type="Proteomes" id="UP001467690"/>
    </source>
</evidence>
<evidence type="ECO:0000256" key="1">
    <source>
        <dbReference type="ARBA" id="ARBA00001946"/>
    </source>
</evidence>
<dbReference type="PANTHER" id="PTHR30040">
    <property type="entry name" value="THIAMINE BIOSYNTHESIS LIPOPROTEIN APBE"/>
    <property type="match status" value="1"/>
</dbReference>
<dbReference type="InterPro" id="IPR024932">
    <property type="entry name" value="ApbE"/>
</dbReference>
<evidence type="ECO:0000256" key="9">
    <source>
        <dbReference type="ARBA" id="ARBA00022842"/>
    </source>
</evidence>
<comment type="cofactor">
    <cofactor evidence="1 13">
        <name>Mg(2+)</name>
        <dbReference type="ChEBI" id="CHEBI:18420"/>
    </cofactor>
</comment>
<dbReference type="Gene3D" id="3.10.520.10">
    <property type="entry name" value="ApbE-like domains"/>
    <property type="match status" value="1"/>
</dbReference>
<evidence type="ECO:0000256" key="11">
    <source>
        <dbReference type="ARBA" id="ARBA00048540"/>
    </source>
</evidence>
<dbReference type="Pfam" id="PF02424">
    <property type="entry name" value="ApbE"/>
    <property type="match status" value="1"/>
</dbReference>